<dbReference type="Proteomes" id="UP000184330">
    <property type="component" value="Unassembled WGS sequence"/>
</dbReference>
<dbReference type="Pfam" id="PF00646">
    <property type="entry name" value="F-box"/>
    <property type="match status" value="1"/>
</dbReference>
<accession>A0A1L7WM65</accession>
<name>A0A1L7WM65_9HELO</name>
<dbReference type="SMART" id="SM00256">
    <property type="entry name" value="FBOX"/>
    <property type="match status" value="1"/>
</dbReference>
<protein>
    <recommendedName>
        <fullName evidence="1">F-box domain-containing protein</fullName>
    </recommendedName>
</protein>
<dbReference type="CDD" id="cd09917">
    <property type="entry name" value="F-box_SF"/>
    <property type="match status" value="1"/>
</dbReference>
<evidence type="ECO:0000259" key="1">
    <source>
        <dbReference type="SMART" id="SM00256"/>
    </source>
</evidence>
<dbReference type="InterPro" id="IPR001810">
    <property type="entry name" value="F-box_dom"/>
</dbReference>
<dbReference type="SUPFAM" id="SSF81383">
    <property type="entry name" value="F-box domain"/>
    <property type="match status" value="1"/>
</dbReference>
<sequence>MGRRLAEHLESLKIEDGSPDKTARRAALNGLIPHLTTSEIQELRLQLNAVVIPNDICTKFPPELVQNIAKHLELEELIRARHVCRSWNRHFGSPELSVEFIKWHFPFIWERDFKDIKKNELPIDQLGPHYLLLRQAEKHIRRKRGMFHSISMYQVLKNAPSPPEPHTIGRQNRELQLQYCKGRVAYSTDRRQGVTVKDLRSQTTTAYMDENRRYLADWLLSDTLLLITVDNRNTLLGWRLDDYKHGTPSTLRFPSPIQTISALYDRVGVVTTAHEVLIWAFGGPMQQVNLGDSRRLMDGLNDDSRIDFGRVFFHPLKDNVFFVVFLILGDGSRGKERAGRVAVLQCSQRSWNIPTHRIQRSDNDIRTPNLSISQVDRKYSGLGPASKSAPPQDRAPYSLRGPTDSVLAAIDKNNSDGRFRWYKKDLDSAQQMSEIFGVRIYPTDINSWFAHGDDDFVVVAGYRGFVVWCFDKDVVLPTE</sequence>
<dbReference type="AlphaFoldDB" id="A0A1L7WM65"/>
<dbReference type="STRING" id="576137.A0A1L7WM65"/>
<gene>
    <name evidence="2" type="ORF">PAC_03753</name>
</gene>
<proteinExistence type="predicted"/>
<evidence type="ECO:0000313" key="3">
    <source>
        <dbReference type="Proteomes" id="UP000184330"/>
    </source>
</evidence>
<feature type="domain" description="F-box" evidence="1">
    <location>
        <begin position="60"/>
        <end position="100"/>
    </location>
</feature>
<dbReference type="EMBL" id="FJOG01000004">
    <property type="protein sequence ID" value="CZR53871.1"/>
    <property type="molecule type" value="Genomic_DNA"/>
</dbReference>
<dbReference type="OrthoDB" id="5295250at2759"/>
<dbReference type="Gene3D" id="1.20.1280.50">
    <property type="match status" value="1"/>
</dbReference>
<evidence type="ECO:0000313" key="2">
    <source>
        <dbReference type="EMBL" id="CZR53871.1"/>
    </source>
</evidence>
<reference evidence="2 3" key="1">
    <citation type="submission" date="2016-03" db="EMBL/GenBank/DDBJ databases">
        <authorList>
            <person name="Ploux O."/>
        </authorList>
    </citation>
    <scope>NUCLEOTIDE SEQUENCE [LARGE SCALE GENOMIC DNA]</scope>
    <source>
        <strain evidence="2 3">UAMH 11012</strain>
    </source>
</reference>
<organism evidence="2 3">
    <name type="scientific">Phialocephala subalpina</name>
    <dbReference type="NCBI Taxonomy" id="576137"/>
    <lineage>
        <taxon>Eukaryota</taxon>
        <taxon>Fungi</taxon>
        <taxon>Dikarya</taxon>
        <taxon>Ascomycota</taxon>
        <taxon>Pezizomycotina</taxon>
        <taxon>Leotiomycetes</taxon>
        <taxon>Helotiales</taxon>
        <taxon>Mollisiaceae</taxon>
        <taxon>Phialocephala</taxon>
        <taxon>Phialocephala fortinii species complex</taxon>
    </lineage>
</organism>
<dbReference type="InterPro" id="IPR036047">
    <property type="entry name" value="F-box-like_dom_sf"/>
</dbReference>
<keyword evidence="3" id="KW-1185">Reference proteome</keyword>